<dbReference type="Proteomes" id="UP001140091">
    <property type="component" value="Unassembled WGS sequence"/>
</dbReference>
<protein>
    <submittedName>
        <fullName evidence="1">Uncharacterized protein</fullName>
    </submittedName>
</protein>
<gene>
    <name evidence="1" type="ORF">H1R20_g2965</name>
</gene>
<evidence type="ECO:0000313" key="1">
    <source>
        <dbReference type="EMBL" id="KAJ2934143.1"/>
    </source>
</evidence>
<feature type="non-terminal residue" evidence="1">
    <location>
        <position position="71"/>
    </location>
</feature>
<sequence length="71" mass="7963">MENEESIRQALGTVRSEMISVIHKIHLFTGHWEMLNNKYASLKASLASFCTVPKPVVKAPEVIPLEPGFKL</sequence>
<name>A0A9W8JNK5_9AGAR</name>
<dbReference type="EMBL" id="JANBPK010000725">
    <property type="protein sequence ID" value="KAJ2934143.1"/>
    <property type="molecule type" value="Genomic_DNA"/>
</dbReference>
<comment type="caution">
    <text evidence="1">The sequence shown here is derived from an EMBL/GenBank/DDBJ whole genome shotgun (WGS) entry which is preliminary data.</text>
</comment>
<keyword evidence="2" id="KW-1185">Reference proteome</keyword>
<reference evidence="1" key="1">
    <citation type="submission" date="2022-06" db="EMBL/GenBank/DDBJ databases">
        <title>Genome Sequence of Candolleomyces eurysporus.</title>
        <authorList>
            <person name="Buettner E."/>
        </authorList>
    </citation>
    <scope>NUCLEOTIDE SEQUENCE</scope>
    <source>
        <strain evidence="1">VTCC 930004</strain>
    </source>
</reference>
<accession>A0A9W8JNK5</accession>
<evidence type="ECO:0000313" key="2">
    <source>
        <dbReference type="Proteomes" id="UP001140091"/>
    </source>
</evidence>
<dbReference type="AlphaFoldDB" id="A0A9W8JNK5"/>
<organism evidence="1 2">
    <name type="scientific">Candolleomyces eurysporus</name>
    <dbReference type="NCBI Taxonomy" id="2828524"/>
    <lineage>
        <taxon>Eukaryota</taxon>
        <taxon>Fungi</taxon>
        <taxon>Dikarya</taxon>
        <taxon>Basidiomycota</taxon>
        <taxon>Agaricomycotina</taxon>
        <taxon>Agaricomycetes</taxon>
        <taxon>Agaricomycetidae</taxon>
        <taxon>Agaricales</taxon>
        <taxon>Agaricineae</taxon>
        <taxon>Psathyrellaceae</taxon>
        <taxon>Candolleomyces</taxon>
    </lineage>
</organism>
<dbReference type="OrthoDB" id="10551589at2759"/>
<proteinExistence type="predicted"/>